<dbReference type="EMBL" id="CP032869">
    <property type="protein sequence ID" value="AYL94324.1"/>
    <property type="molecule type" value="Genomic_DNA"/>
</dbReference>
<sequence>MISPEPNLSFRISAWRSTSPEWVEKALGHKIVVYGIYLNGANGNVQLNTGPVCSIPSSLMFND</sequence>
<dbReference type="AlphaFoldDB" id="A0A494VJ87"/>
<evidence type="ECO:0000313" key="1">
    <source>
        <dbReference type="EMBL" id="AYL94324.1"/>
    </source>
</evidence>
<protein>
    <submittedName>
        <fullName evidence="1">Uncharacterized protein</fullName>
    </submittedName>
</protein>
<dbReference type="Proteomes" id="UP000270046">
    <property type="component" value="Chromosome"/>
</dbReference>
<name>A0A494VJ87_9SPHI</name>
<dbReference type="KEGG" id="muh:HYN43_003000"/>
<organism evidence="1 2">
    <name type="scientific">Mucilaginibacter celer</name>
    <dbReference type="NCBI Taxonomy" id="2305508"/>
    <lineage>
        <taxon>Bacteria</taxon>
        <taxon>Pseudomonadati</taxon>
        <taxon>Bacteroidota</taxon>
        <taxon>Sphingobacteriia</taxon>
        <taxon>Sphingobacteriales</taxon>
        <taxon>Sphingobacteriaceae</taxon>
        <taxon>Mucilaginibacter</taxon>
    </lineage>
</organism>
<gene>
    <name evidence="1" type="ORF">HYN43_003000</name>
</gene>
<reference evidence="1 2" key="1">
    <citation type="submission" date="2018-10" db="EMBL/GenBank/DDBJ databases">
        <title>Genome sequencing of Mucilaginibacter sp. HYN0043.</title>
        <authorList>
            <person name="Kim M."/>
            <person name="Yi H."/>
        </authorList>
    </citation>
    <scope>NUCLEOTIDE SEQUENCE [LARGE SCALE GENOMIC DNA]</scope>
    <source>
        <strain evidence="1 2">HYN0043</strain>
    </source>
</reference>
<proteinExistence type="predicted"/>
<keyword evidence="2" id="KW-1185">Reference proteome</keyword>
<accession>A0A494VJ87</accession>
<evidence type="ECO:0000313" key="2">
    <source>
        <dbReference type="Proteomes" id="UP000270046"/>
    </source>
</evidence>